<dbReference type="STRING" id="1513271.XM47_01595"/>
<dbReference type="AlphaFoldDB" id="A0A0J8GVM2"/>
<dbReference type="GO" id="GO:0016020">
    <property type="term" value="C:membrane"/>
    <property type="evidence" value="ECO:0007669"/>
    <property type="project" value="UniProtKB-SubCell"/>
</dbReference>
<keyword evidence="5" id="KW-0472">Membrane</keyword>
<dbReference type="PANTHER" id="PTHR32089:SF112">
    <property type="entry name" value="LYSOZYME-LIKE PROTEIN-RELATED"/>
    <property type="match status" value="1"/>
</dbReference>
<comment type="caution">
    <text evidence="8">The sequence shown here is derived from an EMBL/GenBank/DDBJ whole genome shotgun (WGS) entry which is preliminary data.</text>
</comment>
<evidence type="ECO:0000256" key="5">
    <source>
        <dbReference type="SAM" id="Phobius"/>
    </source>
</evidence>
<gene>
    <name evidence="8" type="ORF">XM47_01595</name>
</gene>
<comment type="subcellular location">
    <subcellularLocation>
        <location evidence="1">Membrane</location>
    </subcellularLocation>
</comment>
<organism evidence="8 9">
    <name type="scientific">Catenovulum maritimum</name>
    <dbReference type="NCBI Taxonomy" id="1513271"/>
    <lineage>
        <taxon>Bacteria</taxon>
        <taxon>Pseudomonadati</taxon>
        <taxon>Pseudomonadota</taxon>
        <taxon>Gammaproteobacteria</taxon>
        <taxon>Alteromonadales</taxon>
        <taxon>Alteromonadaceae</taxon>
        <taxon>Catenovulum</taxon>
    </lineage>
</organism>
<name>A0A0J8GVM2_9ALTE</name>
<feature type="transmembrane region" description="Helical" evidence="5">
    <location>
        <begin position="7"/>
        <end position="31"/>
    </location>
</feature>
<dbReference type="FunFam" id="1.10.287.950:FF:000001">
    <property type="entry name" value="Methyl-accepting chemotaxis sensory transducer"/>
    <property type="match status" value="1"/>
</dbReference>
<evidence type="ECO:0000256" key="3">
    <source>
        <dbReference type="ARBA" id="ARBA00029447"/>
    </source>
</evidence>
<comment type="similarity">
    <text evidence="3">Belongs to the methyl-accepting chemotaxis (MCP) protein family.</text>
</comment>
<dbReference type="RefSeq" id="WP_048688619.1">
    <property type="nucleotide sequence ID" value="NZ_KQ130482.1"/>
</dbReference>
<evidence type="ECO:0000256" key="1">
    <source>
        <dbReference type="ARBA" id="ARBA00004370"/>
    </source>
</evidence>
<evidence type="ECO:0000313" key="9">
    <source>
        <dbReference type="Proteomes" id="UP000037600"/>
    </source>
</evidence>
<feature type="transmembrane region" description="Helical" evidence="5">
    <location>
        <begin position="417"/>
        <end position="439"/>
    </location>
</feature>
<keyword evidence="2 4" id="KW-0807">Transducer</keyword>
<evidence type="ECO:0000256" key="4">
    <source>
        <dbReference type="PROSITE-ProRule" id="PRU00284"/>
    </source>
</evidence>
<dbReference type="Proteomes" id="UP000037600">
    <property type="component" value="Unassembled WGS sequence"/>
</dbReference>
<accession>A0A0J8GVM2</accession>
<dbReference type="OrthoDB" id="2489132at2"/>
<dbReference type="Gene3D" id="1.10.287.950">
    <property type="entry name" value="Methyl-accepting chemotaxis protein"/>
    <property type="match status" value="1"/>
</dbReference>
<evidence type="ECO:0000313" key="8">
    <source>
        <dbReference type="EMBL" id="KMT66835.1"/>
    </source>
</evidence>
<dbReference type="PANTHER" id="PTHR32089">
    <property type="entry name" value="METHYL-ACCEPTING CHEMOTAXIS PROTEIN MCPB"/>
    <property type="match status" value="1"/>
</dbReference>
<dbReference type="Pfam" id="PF00015">
    <property type="entry name" value="MCPsignal"/>
    <property type="match status" value="1"/>
</dbReference>
<evidence type="ECO:0000259" key="6">
    <source>
        <dbReference type="PROSITE" id="PS50111"/>
    </source>
</evidence>
<dbReference type="GO" id="GO:0006935">
    <property type="term" value="P:chemotaxis"/>
    <property type="evidence" value="ECO:0007669"/>
    <property type="project" value="UniProtKB-ARBA"/>
</dbReference>
<dbReference type="SUPFAM" id="SSF58104">
    <property type="entry name" value="Methyl-accepting chemotaxis protein (MCP) signaling domain"/>
    <property type="match status" value="1"/>
</dbReference>
<dbReference type="CDD" id="cd06225">
    <property type="entry name" value="HAMP"/>
    <property type="match status" value="1"/>
</dbReference>
<dbReference type="SMART" id="SM00283">
    <property type="entry name" value="MA"/>
    <property type="match status" value="1"/>
</dbReference>
<feature type="domain" description="HAMP" evidence="7">
    <location>
        <begin position="441"/>
        <end position="495"/>
    </location>
</feature>
<evidence type="ECO:0000256" key="2">
    <source>
        <dbReference type="ARBA" id="ARBA00023224"/>
    </source>
</evidence>
<dbReference type="PATRIC" id="fig|1513271.3.peg.338"/>
<proteinExistence type="inferred from homology"/>
<dbReference type="EMBL" id="LAZL01000002">
    <property type="protein sequence ID" value="KMT66835.1"/>
    <property type="molecule type" value="Genomic_DNA"/>
</dbReference>
<sequence length="771" mass="85088">MSYKNRILISMVLSVITASIAVVILIAQISIAEFDENIHQKSQRDLIAKREAITTKIEKYFSTIEKQVQTLSANSQTQKAASDFINAFKLYTGEREKITDFELRQSLQDYYHKEFGKKFETVNGQMTEVEKLYKNLNATSNLLQFDFISNNPNKLGEKDALLAPKGNTTYAKIHQQHHRDFQFYLNQFGYYDIFIVDADSGNIVYSVFKELDFATNLINGPYANTGIAEAFRQAKSLPANQTYISDFTSYLPSYNAPASFIASPIQIDGQSKAILIFQMPLAEINNIMTHDSDWKNKGFGQSGETYLVGKDKTLRNESRFFVEDQSNYLNTISTMYPAQAKQIRAQNTTIGIQSVQGKASDEALKGNKGFTTLNDYRGVAVLSAYGPVHYGSHTWALLSEVDETEAYAAIETLSQSIWWSATTVIAMLVIVTFVLAYWLSVILTRPIHKLADQVEKLNSGNADLNVVLKKSGITEIDKVTLGFNNFLSLLKQIIGSIKEHSESVASSSTQLNVTTELTNNAAYTQQEQSHEINEALKQFYLTIKEVAENSNQASSETSRAKDITEENSQRAHLAKGNINQLVNEVLHSADTLGQLKGQVESINEVLDVITAIAEQTNLLALNAAIEAARAGEHGRGFAVVADEVRLLATRTQQSTVEIQENINSLTIVAGAAVDSMQRASASAEGGIHLVDELSTSLNELLLGIQDLDNINLTVASANEEQKYTCDEIMKNMTKVEQSASELFVASKDVSSASVALSGIASGLLGQVCQFK</sequence>
<feature type="domain" description="Methyl-accepting transducer" evidence="6">
    <location>
        <begin position="500"/>
        <end position="736"/>
    </location>
</feature>
<dbReference type="PROSITE" id="PS50111">
    <property type="entry name" value="CHEMOTAXIS_TRANSDUC_2"/>
    <property type="match status" value="1"/>
</dbReference>
<protein>
    <recommendedName>
        <fullName evidence="10">Chemotaxis protein</fullName>
    </recommendedName>
</protein>
<dbReference type="InterPro" id="IPR004089">
    <property type="entry name" value="MCPsignal_dom"/>
</dbReference>
<reference evidence="8 9" key="1">
    <citation type="submission" date="2015-04" db="EMBL/GenBank/DDBJ databases">
        <title>Draft Genome Sequence of the Novel Agar-Digesting Marine Bacterium Q1.</title>
        <authorList>
            <person name="Li Y."/>
            <person name="Li D."/>
            <person name="Chen G."/>
            <person name="Du Z."/>
        </authorList>
    </citation>
    <scope>NUCLEOTIDE SEQUENCE [LARGE SCALE GENOMIC DNA]</scope>
    <source>
        <strain evidence="8 9">Q1</strain>
    </source>
</reference>
<dbReference type="InterPro" id="IPR003660">
    <property type="entry name" value="HAMP_dom"/>
</dbReference>
<evidence type="ECO:0008006" key="10">
    <source>
        <dbReference type="Google" id="ProtNLM"/>
    </source>
</evidence>
<keyword evidence="5" id="KW-1133">Transmembrane helix</keyword>
<dbReference type="Pfam" id="PF00672">
    <property type="entry name" value="HAMP"/>
    <property type="match status" value="1"/>
</dbReference>
<dbReference type="Gene3D" id="3.30.450.20">
    <property type="entry name" value="PAS domain"/>
    <property type="match status" value="1"/>
</dbReference>
<dbReference type="CDD" id="cd11386">
    <property type="entry name" value="MCP_signal"/>
    <property type="match status" value="1"/>
</dbReference>
<keyword evidence="5" id="KW-0812">Transmembrane</keyword>
<keyword evidence="9" id="KW-1185">Reference proteome</keyword>
<dbReference type="GO" id="GO:0007165">
    <property type="term" value="P:signal transduction"/>
    <property type="evidence" value="ECO:0007669"/>
    <property type="project" value="UniProtKB-KW"/>
</dbReference>
<dbReference type="PROSITE" id="PS50885">
    <property type="entry name" value="HAMP"/>
    <property type="match status" value="1"/>
</dbReference>
<evidence type="ECO:0000259" key="7">
    <source>
        <dbReference type="PROSITE" id="PS50885"/>
    </source>
</evidence>